<keyword evidence="3" id="KW-1015">Disulfide bond</keyword>
<dbReference type="InterPro" id="IPR017937">
    <property type="entry name" value="Thioredoxin_CS"/>
</dbReference>
<dbReference type="GO" id="GO:0016491">
    <property type="term" value="F:oxidoreductase activity"/>
    <property type="evidence" value="ECO:0007669"/>
    <property type="project" value="InterPro"/>
</dbReference>
<dbReference type="GeneID" id="93101097"/>
<organism evidence="6 7">
    <name type="scientific">Butyricimonas faecihominis</name>
    <dbReference type="NCBI Taxonomy" id="1472416"/>
    <lineage>
        <taxon>Bacteria</taxon>
        <taxon>Pseudomonadati</taxon>
        <taxon>Bacteroidota</taxon>
        <taxon>Bacteroidia</taxon>
        <taxon>Bacteroidales</taxon>
        <taxon>Odoribacteraceae</taxon>
        <taxon>Butyricimonas</taxon>
    </lineage>
</organism>
<dbReference type="OrthoDB" id="9794348at2"/>
<proteinExistence type="predicted"/>
<dbReference type="GO" id="GO:0017004">
    <property type="term" value="P:cytochrome complex assembly"/>
    <property type="evidence" value="ECO:0007669"/>
    <property type="project" value="UniProtKB-KW"/>
</dbReference>
<dbReference type="PROSITE" id="PS51352">
    <property type="entry name" value="THIOREDOXIN_2"/>
    <property type="match status" value="1"/>
</dbReference>
<evidence type="ECO:0000256" key="2">
    <source>
        <dbReference type="ARBA" id="ARBA00022748"/>
    </source>
</evidence>
<feature type="domain" description="Thioredoxin" evidence="5">
    <location>
        <begin position="258"/>
        <end position="396"/>
    </location>
</feature>
<keyword evidence="4" id="KW-0676">Redox-active center</keyword>
<dbReference type="InterPro" id="IPR036249">
    <property type="entry name" value="Thioredoxin-like_sf"/>
</dbReference>
<dbReference type="InterPro" id="IPR013766">
    <property type="entry name" value="Thioredoxin_domain"/>
</dbReference>
<dbReference type="Proteomes" id="UP000546007">
    <property type="component" value="Unassembled WGS sequence"/>
</dbReference>
<dbReference type="SUPFAM" id="SSF52833">
    <property type="entry name" value="Thioredoxin-like"/>
    <property type="match status" value="1"/>
</dbReference>
<comment type="subcellular location">
    <subcellularLocation>
        <location evidence="1">Cell envelope</location>
    </subcellularLocation>
</comment>
<dbReference type="InterPro" id="IPR050553">
    <property type="entry name" value="Thioredoxin_ResA/DsbE_sf"/>
</dbReference>
<dbReference type="PANTHER" id="PTHR42852:SF6">
    <property type="entry name" value="THIOL:DISULFIDE INTERCHANGE PROTEIN DSBE"/>
    <property type="match status" value="1"/>
</dbReference>
<evidence type="ECO:0000256" key="1">
    <source>
        <dbReference type="ARBA" id="ARBA00004196"/>
    </source>
</evidence>
<protein>
    <submittedName>
        <fullName evidence="6">Thiol-disulfide isomerase/thioredoxin</fullName>
    </submittedName>
</protein>
<keyword evidence="7" id="KW-1185">Reference proteome</keyword>
<evidence type="ECO:0000256" key="3">
    <source>
        <dbReference type="ARBA" id="ARBA00023157"/>
    </source>
</evidence>
<evidence type="ECO:0000313" key="7">
    <source>
        <dbReference type="Proteomes" id="UP000546007"/>
    </source>
</evidence>
<evidence type="ECO:0000256" key="4">
    <source>
        <dbReference type="ARBA" id="ARBA00023284"/>
    </source>
</evidence>
<dbReference type="Pfam" id="PF00578">
    <property type="entry name" value="AhpC-TSA"/>
    <property type="match status" value="1"/>
</dbReference>
<dbReference type="EMBL" id="JACIES010000001">
    <property type="protein sequence ID" value="MBB4024881.1"/>
    <property type="molecule type" value="Genomic_DNA"/>
</dbReference>
<dbReference type="GO" id="GO:0016853">
    <property type="term" value="F:isomerase activity"/>
    <property type="evidence" value="ECO:0007669"/>
    <property type="project" value="UniProtKB-KW"/>
</dbReference>
<reference evidence="6 7" key="1">
    <citation type="submission" date="2020-08" db="EMBL/GenBank/DDBJ databases">
        <title>Genomic Encyclopedia of Type Strains, Phase IV (KMG-IV): sequencing the most valuable type-strain genomes for metagenomic binning, comparative biology and taxonomic classification.</title>
        <authorList>
            <person name="Goeker M."/>
        </authorList>
    </citation>
    <scope>NUCLEOTIDE SEQUENCE [LARGE SCALE GENOMIC DNA]</scope>
    <source>
        <strain evidence="6 7">DSM 105721</strain>
    </source>
</reference>
<sequence length="396" mass="45331">MKKVALFIVLICSMIACRTRDFRIAGFYEGSQECKIVLFTRTNGSVDTLAFADVINGRFELRGRVDGAKVVCLEVVKAWSDEVKTSKDFILENKDYMAYLSFQKDHCDIVENTDARILASEFYRNEKQLVDGKEFLFKVYLEATEVERDSVGIQFLKLIDEYEAKETELVGANPNLNASAGAIVRGIVNYELRTRQFDYALGSEIPSLELEIRGWEMIKERYGLLGGQAKVWFQERGFEERLAKVEGEMWMIRQAVATSEGQIAPDFMLNTPEGDSFSLYGVKSKLKLIDFWASYCGPCRVENAHVMALYHEFHSKGFEVISISSDTRVKDWMRAIAEDQLVWKYHGMISSGEESVAKMYGVSSIPCTILVDENNRIIARNWRMERLKQKITECLK</sequence>
<dbReference type="PANTHER" id="PTHR42852">
    <property type="entry name" value="THIOL:DISULFIDE INTERCHANGE PROTEIN DSBE"/>
    <property type="match status" value="1"/>
</dbReference>
<dbReference type="RefSeq" id="WP_124316328.1">
    <property type="nucleotide sequence ID" value="NZ_AP028155.1"/>
</dbReference>
<dbReference type="GO" id="GO:0030313">
    <property type="term" value="C:cell envelope"/>
    <property type="evidence" value="ECO:0007669"/>
    <property type="project" value="UniProtKB-SubCell"/>
</dbReference>
<dbReference type="PROSITE" id="PS51257">
    <property type="entry name" value="PROKAR_LIPOPROTEIN"/>
    <property type="match status" value="1"/>
</dbReference>
<dbReference type="AlphaFoldDB" id="A0A7W6HTU7"/>
<dbReference type="PROSITE" id="PS00194">
    <property type="entry name" value="THIOREDOXIN_1"/>
    <property type="match status" value="1"/>
</dbReference>
<gene>
    <name evidence="6" type="ORF">GGR14_000642</name>
</gene>
<dbReference type="InterPro" id="IPR000866">
    <property type="entry name" value="AhpC/TSA"/>
</dbReference>
<evidence type="ECO:0000313" key="6">
    <source>
        <dbReference type="EMBL" id="MBB4024881.1"/>
    </source>
</evidence>
<comment type="caution">
    <text evidence="6">The sequence shown here is derived from an EMBL/GenBank/DDBJ whole genome shotgun (WGS) entry which is preliminary data.</text>
</comment>
<dbReference type="CDD" id="cd02966">
    <property type="entry name" value="TlpA_like_family"/>
    <property type="match status" value="1"/>
</dbReference>
<evidence type="ECO:0000259" key="5">
    <source>
        <dbReference type="PROSITE" id="PS51352"/>
    </source>
</evidence>
<accession>A0A7W6HTU7</accession>
<dbReference type="Gene3D" id="3.40.30.10">
    <property type="entry name" value="Glutaredoxin"/>
    <property type="match status" value="1"/>
</dbReference>
<name>A0A7W6HTU7_9BACT</name>
<keyword evidence="2" id="KW-0201">Cytochrome c-type biogenesis</keyword>
<keyword evidence="6" id="KW-0413">Isomerase</keyword>
<dbReference type="GO" id="GO:0016209">
    <property type="term" value="F:antioxidant activity"/>
    <property type="evidence" value="ECO:0007669"/>
    <property type="project" value="InterPro"/>
</dbReference>